<dbReference type="CDD" id="cd10035">
    <property type="entry name" value="UDG_like"/>
    <property type="match status" value="1"/>
</dbReference>
<proteinExistence type="predicted"/>
<reference evidence="2 3" key="1">
    <citation type="journal article" date="2013" name="Genome Announc.">
        <title>Draft Genome Sequence of the Hydrogen- and Ethanol-Producing Bacterium Clostridium intestinale Strain URNW.</title>
        <authorList>
            <person name="Lal S."/>
            <person name="Ramachandran U."/>
            <person name="Zhang X."/>
            <person name="Sparling R."/>
            <person name="Levin D.B."/>
        </authorList>
    </citation>
    <scope>NUCLEOTIDE SEQUENCE [LARGE SCALE GENOMIC DNA]</scope>
    <source>
        <strain evidence="2 3">URNW</strain>
    </source>
</reference>
<dbReference type="AlphaFoldDB" id="U2Q3I0"/>
<dbReference type="Gene3D" id="3.40.470.10">
    <property type="entry name" value="Uracil-DNA glycosylase-like domain"/>
    <property type="match status" value="1"/>
</dbReference>
<gene>
    <name evidence="2" type="ORF">CINTURNW_2220</name>
</gene>
<dbReference type="InterPro" id="IPR036895">
    <property type="entry name" value="Uracil-DNA_glycosylase-like_sf"/>
</dbReference>
<evidence type="ECO:0000259" key="1">
    <source>
        <dbReference type="Pfam" id="PF03167"/>
    </source>
</evidence>
<accession>U2Q3I0</accession>
<dbReference type="STRING" id="1294142.CINTURNW_2220"/>
<organism evidence="2 3">
    <name type="scientific">Clostridium intestinale URNW</name>
    <dbReference type="NCBI Taxonomy" id="1294142"/>
    <lineage>
        <taxon>Bacteria</taxon>
        <taxon>Bacillati</taxon>
        <taxon>Bacillota</taxon>
        <taxon>Clostridia</taxon>
        <taxon>Eubacteriales</taxon>
        <taxon>Clostridiaceae</taxon>
        <taxon>Clostridium</taxon>
    </lineage>
</organism>
<name>U2Q3I0_9CLOT</name>
<protein>
    <submittedName>
        <fullName evidence="2">Uracil-DNA glycosylase-like protein</fullName>
    </submittedName>
</protein>
<dbReference type="SUPFAM" id="SSF52141">
    <property type="entry name" value="Uracil-DNA glycosylase-like"/>
    <property type="match status" value="1"/>
</dbReference>
<sequence length="246" mass="28652">MVCFCFDRMNCNWDGIFYGKIKKGIFNIKGLIIMVKKLKDFVEYLATIEVTPNVYNQYSYKYKESSIRRNNLLIYLKQMYELKPRIMLVGEAPGYRGSRLTGVPFTSEHLLVNNMEGLELFGMDKGYRLAYPKEKLLKEATATIIWNTLLKYDIKALSWNAFPFHPHKKDDEESNRNPLKKELLIGEKPLLQMIEMFEIKKVIAMGNKAEESLNKLGIDCYKVRHPAQGGKNEFVYGIRKFGEMFG</sequence>
<dbReference type="RefSeq" id="WP_021802218.1">
    <property type="nucleotide sequence ID" value="NZ_KI273145.1"/>
</dbReference>
<dbReference type="InterPro" id="IPR005122">
    <property type="entry name" value="Uracil-DNA_glycosylase-like"/>
</dbReference>
<feature type="domain" description="Uracil-DNA glycosylase-like" evidence="1">
    <location>
        <begin position="80"/>
        <end position="227"/>
    </location>
</feature>
<dbReference type="PATRIC" id="fig|1294142.3.peg.2282"/>
<dbReference type="Proteomes" id="UP000016721">
    <property type="component" value="Unassembled WGS sequence"/>
</dbReference>
<dbReference type="Pfam" id="PF03167">
    <property type="entry name" value="UDG"/>
    <property type="match status" value="1"/>
</dbReference>
<dbReference type="eggNOG" id="COG1573">
    <property type="taxonomic scope" value="Bacteria"/>
</dbReference>
<evidence type="ECO:0000313" key="2">
    <source>
        <dbReference type="EMBL" id="ERK30624.1"/>
    </source>
</evidence>
<keyword evidence="3" id="KW-1185">Reference proteome</keyword>
<dbReference type="EMBL" id="APJA01000012">
    <property type="protein sequence ID" value="ERK30624.1"/>
    <property type="molecule type" value="Genomic_DNA"/>
</dbReference>
<dbReference type="HOGENOM" id="CLU_101311_0_0_9"/>
<comment type="caution">
    <text evidence="2">The sequence shown here is derived from an EMBL/GenBank/DDBJ whole genome shotgun (WGS) entry which is preliminary data.</text>
</comment>
<evidence type="ECO:0000313" key="3">
    <source>
        <dbReference type="Proteomes" id="UP000016721"/>
    </source>
</evidence>